<protein>
    <recommendedName>
        <fullName evidence="3">Cobalt transporter</fullName>
    </recommendedName>
</protein>
<reference evidence="2" key="1">
    <citation type="submission" date="2014-09" db="EMBL/GenBank/DDBJ databases">
        <authorList>
            <person name="Illeghems K.G."/>
        </authorList>
    </citation>
    <scope>NUCLEOTIDE SEQUENCE [LARGE SCALE GENOMIC DNA]</scope>
    <source>
        <strain evidence="2">108B</strain>
    </source>
</reference>
<accession>A0A0U5EX58</accession>
<name>A0A0U5EX58_9PROT</name>
<proteinExistence type="predicted"/>
<evidence type="ECO:0008006" key="3">
    <source>
        <dbReference type="Google" id="ProtNLM"/>
    </source>
</evidence>
<dbReference type="InterPro" id="IPR012667">
    <property type="entry name" value="CbtB_put"/>
</dbReference>
<dbReference type="EMBL" id="LN606600">
    <property type="protein sequence ID" value="CEF42378.1"/>
    <property type="molecule type" value="Genomic_DNA"/>
</dbReference>
<evidence type="ECO:0000313" key="2">
    <source>
        <dbReference type="Proteomes" id="UP000056109"/>
    </source>
</evidence>
<dbReference type="Pfam" id="PF09489">
    <property type="entry name" value="CbtB"/>
    <property type="match status" value="1"/>
</dbReference>
<keyword evidence="2" id="KW-1185">Reference proteome</keyword>
<dbReference type="Proteomes" id="UP000056109">
    <property type="component" value="Chromosome I"/>
</dbReference>
<gene>
    <name evidence="1" type="ORF">ASN_3135</name>
</gene>
<dbReference type="PATRIC" id="fig|446692.3.peg.3302"/>
<dbReference type="AlphaFoldDB" id="A0A0U5EX58"/>
<dbReference type="KEGG" id="asz:ASN_3135"/>
<organism evidence="1 2">
    <name type="scientific">Acetobacter senegalensis</name>
    <dbReference type="NCBI Taxonomy" id="446692"/>
    <lineage>
        <taxon>Bacteria</taxon>
        <taxon>Pseudomonadati</taxon>
        <taxon>Pseudomonadota</taxon>
        <taxon>Alphaproteobacteria</taxon>
        <taxon>Acetobacterales</taxon>
        <taxon>Acetobacteraceae</taxon>
        <taxon>Acetobacter</taxon>
    </lineage>
</organism>
<sequence length="53" mass="5852">MKSLLPWAVFGTLLFALLLYFVGAEQGATSLVSGHMVHEFVHDGRHLLGFPCH</sequence>
<evidence type="ECO:0000313" key="1">
    <source>
        <dbReference type="EMBL" id="CEF42378.1"/>
    </source>
</evidence>